<sequence>MGVRLYGSDYDNNFLIIQCCAAGHTLAAIPAVTKVSGYQNSIRSVLFVMQTKHQGDQVLTVISQTRKSALREAYKKTRAIRRHTMEGPKSRKQWTNEMIKVLLDTCIEEMKTTGMNGVSLCRSSWVRLGRVLKDKFDMDFTQKEMKNGFDNLKAKYIGWLYLKNKTGNIYNPQTKMFNLTPEQWEDFKKIHKRAGSLQSNPLPYQELCEIVFQSISPNGDGQWANSEGSGVSGSATSASGASAMRERVGGIDINDDPLVDVDIDAEDDGNSRTQRLHDEVRPKKKAKTSRVTFDDLAVDMQCALRHMVKTNDGPTPSECAEKLKLVDLPRLDPLFLAAFNIFGQSRDMREAWMALPSDPEILKGWIEMTGFIMDYNQKLVLIIAMYTYLRYFRSRKGKRKRDTTSAMSGHQFTLELLQGNDRQCIELLRMSRDSFVRLCTHFRVKGWLKDSKHVSVEEKMAMFLMMLGHNQRYVVIKNRFQHSTETIHKFFHEVLAKMVEFAKEIIIPINFNPNPNVPGHNRRLRQIFKGAVGALDGTLIHASVPKSKQHLYRGRGKGDCYQNVLAICDFNMMFTFLVAGWEGVAHDSRILSEAIRNPNAPFPLPPPDKYYLCDAAYAHTRGFMAPYRNVRYWLGDFRRRRALNSREKFNHSHAKLRNVIERAYGVLKARFPILKKMAPFPLTVQRNITIACFALHNFIRKEGLDDELFSRYEQLDVQLENDNVLVEVNDGVNEEDQVVQPQGNESDRQYMTNLRDQIAQQLMQVV</sequence>
<evidence type="ECO:0000259" key="11">
    <source>
        <dbReference type="Pfam" id="PF26138"/>
    </source>
</evidence>
<evidence type="ECO:0000259" key="9">
    <source>
        <dbReference type="Pfam" id="PF12776"/>
    </source>
</evidence>
<evidence type="ECO:0000313" key="13">
    <source>
        <dbReference type="Proteomes" id="UP000245207"/>
    </source>
</evidence>
<dbReference type="Pfam" id="PF26138">
    <property type="entry name" value="DUF8040"/>
    <property type="match status" value="1"/>
</dbReference>
<keyword evidence="6" id="KW-0378">Hydrolase</keyword>
<dbReference type="PANTHER" id="PTHR22930">
    <property type="match status" value="1"/>
</dbReference>
<dbReference type="Pfam" id="PF13359">
    <property type="entry name" value="DDE_Tnp_4"/>
    <property type="match status" value="1"/>
</dbReference>
<evidence type="ECO:0000256" key="1">
    <source>
        <dbReference type="ARBA" id="ARBA00001968"/>
    </source>
</evidence>
<evidence type="ECO:0000256" key="4">
    <source>
        <dbReference type="ARBA" id="ARBA00022722"/>
    </source>
</evidence>
<comment type="cofactor">
    <cofactor evidence="1">
        <name>a divalent metal cation</name>
        <dbReference type="ChEBI" id="CHEBI:60240"/>
    </cofactor>
</comment>
<dbReference type="Proteomes" id="UP000245207">
    <property type="component" value="Unassembled WGS sequence"/>
</dbReference>
<dbReference type="InterPro" id="IPR024752">
    <property type="entry name" value="Myb/SANT-like_dom"/>
</dbReference>
<keyword evidence="7" id="KW-0539">Nucleus</keyword>
<feature type="domain" description="DUF8040" evidence="11">
    <location>
        <begin position="404"/>
        <end position="499"/>
    </location>
</feature>
<evidence type="ECO:0000256" key="5">
    <source>
        <dbReference type="ARBA" id="ARBA00022723"/>
    </source>
</evidence>
<evidence type="ECO:0000313" key="12">
    <source>
        <dbReference type="EMBL" id="PWA94398.1"/>
    </source>
</evidence>
<proteinExistence type="inferred from homology"/>
<dbReference type="EMBL" id="PKPP01000318">
    <property type="protein sequence ID" value="PWA94398.1"/>
    <property type="molecule type" value="Genomic_DNA"/>
</dbReference>
<dbReference type="GO" id="GO:0005634">
    <property type="term" value="C:nucleus"/>
    <property type="evidence" value="ECO:0007669"/>
    <property type="project" value="UniProtKB-SubCell"/>
</dbReference>
<feature type="domain" description="Myb/SANT-like" evidence="9">
    <location>
        <begin position="93"/>
        <end position="186"/>
    </location>
</feature>
<dbReference type="GO" id="GO:0046872">
    <property type="term" value="F:metal ion binding"/>
    <property type="evidence" value="ECO:0007669"/>
    <property type="project" value="UniProtKB-KW"/>
</dbReference>
<dbReference type="AlphaFoldDB" id="A0A2U1Q8R8"/>
<feature type="region of interest" description="Disordered" evidence="8">
    <location>
        <begin position="265"/>
        <end position="284"/>
    </location>
</feature>
<keyword evidence="4" id="KW-0540">Nuclease</keyword>
<gene>
    <name evidence="12" type="ORF">CTI12_AA042370</name>
</gene>
<dbReference type="PANTHER" id="PTHR22930:SF262">
    <property type="entry name" value="MYB_SANT-LIKE DOMAIN, HARBINGER TRANSPOSASE-DERIVED NUCLEASE DOMAIN PROTEIN-RELATED"/>
    <property type="match status" value="1"/>
</dbReference>
<feature type="domain" description="DDE Tnp4" evidence="10">
    <location>
        <begin position="535"/>
        <end position="697"/>
    </location>
</feature>
<comment type="subcellular location">
    <subcellularLocation>
        <location evidence="2">Nucleus</location>
    </subcellularLocation>
</comment>
<dbReference type="Pfam" id="PF12776">
    <property type="entry name" value="Myb_DNA-bind_3"/>
    <property type="match status" value="1"/>
</dbReference>
<evidence type="ECO:0000256" key="2">
    <source>
        <dbReference type="ARBA" id="ARBA00004123"/>
    </source>
</evidence>
<dbReference type="InterPro" id="IPR058353">
    <property type="entry name" value="DUF8040"/>
</dbReference>
<comment type="similarity">
    <text evidence="3">Belongs to the HARBI1 family.</text>
</comment>
<dbReference type="InterPro" id="IPR045249">
    <property type="entry name" value="HARBI1-like"/>
</dbReference>
<feature type="region of interest" description="Disordered" evidence="8">
    <location>
        <begin position="221"/>
        <end position="243"/>
    </location>
</feature>
<evidence type="ECO:0000256" key="6">
    <source>
        <dbReference type="ARBA" id="ARBA00022801"/>
    </source>
</evidence>
<organism evidence="12 13">
    <name type="scientific">Artemisia annua</name>
    <name type="common">Sweet wormwood</name>
    <dbReference type="NCBI Taxonomy" id="35608"/>
    <lineage>
        <taxon>Eukaryota</taxon>
        <taxon>Viridiplantae</taxon>
        <taxon>Streptophyta</taxon>
        <taxon>Embryophyta</taxon>
        <taxon>Tracheophyta</taxon>
        <taxon>Spermatophyta</taxon>
        <taxon>Magnoliopsida</taxon>
        <taxon>eudicotyledons</taxon>
        <taxon>Gunneridae</taxon>
        <taxon>Pentapetalae</taxon>
        <taxon>asterids</taxon>
        <taxon>campanulids</taxon>
        <taxon>Asterales</taxon>
        <taxon>Asteraceae</taxon>
        <taxon>Asteroideae</taxon>
        <taxon>Anthemideae</taxon>
        <taxon>Artemisiinae</taxon>
        <taxon>Artemisia</taxon>
    </lineage>
</organism>
<evidence type="ECO:0000256" key="7">
    <source>
        <dbReference type="ARBA" id="ARBA00023242"/>
    </source>
</evidence>
<name>A0A2U1Q8R8_ARTAN</name>
<reference evidence="12 13" key="1">
    <citation type="journal article" date="2018" name="Mol. Plant">
        <title>The genome of Artemisia annua provides insight into the evolution of Asteraceae family and artemisinin biosynthesis.</title>
        <authorList>
            <person name="Shen Q."/>
            <person name="Zhang L."/>
            <person name="Liao Z."/>
            <person name="Wang S."/>
            <person name="Yan T."/>
            <person name="Shi P."/>
            <person name="Liu M."/>
            <person name="Fu X."/>
            <person name="Pan Q."/>
            <person name="Wang Y."/>
            <person name="Lv Z."/>
            <person name="Lu X."/>
            <person name="Zhang F."/>
            <person name="Jiang W."/>
            <person name="Ma Y."/>
            <person name="Chen M."/>
            <person name="Hao X."/>
            <person name="Li L."/>
            <person name="Tang Y."/>
            <person name="Lv G."/>
            <person name="Zhou Y."/>
            <person name="Sun X."/>
            <person name="Brodelius P.E."/>
            <person name="Rose J.K.C."/>
            <person name="Tang K."/>
        </authorList>
    </citation>
    <scope>NUCLEOTIDE SEQUENCE [LARGE SCALE GENOMIC DNA]</scope>
    <source>
        <strain evidence="13">cv. Huhao1</strain>
        <tissue evidence="12">Leaf</tissue>
    </source>
</reference>
<keyword evidence="5" id="KW-0479">Metal-binding</keyword>
<dbReference type="GO" id="GO:0016787">
    <property type="term" value="F:hydrolase activity"/>
    <property type="evidence" value="ECO:0007669"/>
    <property type="project" value="UniProtKB-KW"/>
</dbReference>
<evidence type="ECO:0000256" key="3">
    <source>
        <dbReference type="ARBA" id="ARBA00006958"/>
    </source>
</evidence>
<protein>
    <submittedName>
        <fullName evidence="12">Myb/SANT-like domain, Harbinger transposase-derived nuclease domain protein</fullName>
    </submittedName>
</protein>
<dbReference type="GO" id="GO:0004518">
    <property type="term" value="F:nuclease activity"/>
    <property type="evidence" value="ECO:0007669"/>
    <property type="project" value="UniProtKB-KW"/>
</dbReference>
<feature type="compositionally biased region" description="Low complexity" evidence="8">
    <location>
        <begin position="226"/>
        <end position="243"/>
    </location>
</feature>
<keyword evidence="13" id="KW-1185">Reference proteome</keyword>
<dbReference type="OrthoDB" id="1681765at2759"/>
<accession>A0A2U1Q8R8</accession>
<comment type="caution">
    <text evidence="12">The sequence shown here is derived from an EMBL/GenBank/DDBJ whole genome shotgun (WGS) entry which is preliminary data.</text>
</comment>
<evidence type="ECO:0000259" key="10">
    <source>
        <dbReference type="Pfam" id="PF13359"/>
    </source>
</evidence>
<evidence type="ECO:0000256" key="8">
    <source>
        <dbReference type="SAM" id="MobiDB-lite"/>
    </source>
</evidence>
<dbReference type="InterPro" id="IPR027806">
    <property type="entry name" value="HARBI1_dom"/>
</dbReference>